<evidence type="ECO:0000313" key="2">
    <source>
        <dbReference type="EMBL" id="CAD8158068.1"/>
    </source>
</evidence>
<evidence type="ECO:0000256" key="1">
    <source>
        <dbReference type="SAM" id="Coils"/>
    </source>
</evidence>
<evidence type="ECO:0000313" key="3">
    <source>
        <dbReference type="Proteomes" id="UP000689195"/>
    </source>
</evidence>
<reference evidence="2" key="1">
    <citation type="submission" date="2021-01" db="EMBL/GenBank/DDBJ databases">
        <authorList>
            <consortium name="Genoscope - CEA"/>
            <person name="William W."/>
        </authorList>
    </citation>
    <scope>NUCLEOTIDE SEQUENCE</scope>
</reference>
<organism evidence="2 3">
    <name type="scientific">Paramecium pentaurelia</name>
    <dbReference type="NCBI Taxonomy" id="43138"/>
    <lineage>
        <taxon>Eukaryota</taxon>
        <taxon>Sar</taxon>
        <taxon>Alveolata</taxon>
        <taxon>Ciliophora</taxon>
        <taxon>Intramacronucleata</taxon>
        <taxon>Oligohymenophorea</taxon>
        <taxon>Peniculida</taxon>
        <taxon>Parameciidae</taxon>
        <taxon>Paramecium</taxon>
    </lineage>
</organism>
<keyword evidence="3" id="KW-1185">Reference proteome</keyword>
<dbReference type="EMBL" id="CAJJDO010000031">
    <property type="protein sequence ID" value="CAD8158068.1"/>
    <property type="molecule type" value="Genomic_DNA"/>
</dbReference>
<proteinExistence type="predicted"/>
<comment type="caution">
    <text evidence="2">The sequence shown here is derived from an EMBL/GenBank/DDBJ whole genome shotgun (WGS) entry which is preliminary data.</text>
</comment>
<gene>
    <name evidence="2" type="ORF">PPENT_87.1.T0310144</name>
</gene>
<accession>A0A8S1U0M0</accession>
<keyword evidence="1" id="KW-0175">Coiled coil</keyword>
<protein>
    <submittedName>
        <fullName evidence="2">Uncharacterized protein</fullName>
    </submittedName>
</protein>
<name>A0A8S1U0M0_9CILI</name>
<sequence>MQINQEFLCFEKNEKIIEELASLNNHQEIIDFCDSQISSIKFSQINSLTNQTHILDDSLELYKATEQSSGSQILSRVDSFVNKFQIEHAYEVYYKQKIKSLKILQRYEEVIECCDQLQILCQENNQEIYCQKEKTQALFKQDKLNEFIQLMGLDKQENKHNMNYYLQMVKNLKDQGLIQEAVACLDYGIIQNDSFQEQFYQEREKLLKNNEKINEAEAYQKQLDSLELS</sequence>
<dbReference type="Proteomes" id="UP000689195">
    <property type="component" value="Unassembled WGS sequence"/>
</dbReference>
<dbReference type="OrthoDB" id="310957at2759"/>
<dbReference type="AlphaFoldDB" id="A0A8S1U0M0"/>
<feature type="coiled-coil region" evidence="1">
    <location>
        <begin position="196"/>
        <end position="229"/>
    </location>
</feature>